<feature type="chain" id="PRO_5015111937" description="SPOR domain-containing protein" evidence="2">
    <location>
        <begin position="30"/>
        <end position="757"/>
    </location>
</feature>
<feature type="compositionally biased region" description="Low complexity" evidence="1">
    <location>
        <begin position="264"/>
        <end position="280"/>
    </location>
</feature>
<dbReference type="OrthoDB" id="7398646at2"/>
<dbReference type="EMBL" id="PXYI01000006">
    <property type="protein sequence ID" value="PSJ38382.1"/>
    <property type="molecule type" value="Genomic_DNA"/>
</dbReference>
<keyword evidence="2" id="KW-0732">Signal</keyword>
<feature type="domain" description="SPOR" evidence="3">
    <location>
        <begin position="665"/>
        <end position="749"/>
    </location>
</feature>
<feature type="compositionally biased region" description="Low complexity" evidence="1">
    <location>
        <begin position="311"/>
        <end position="325"/>
    </location>
</feature>
<dbReference type="InterPro" id="IPR007730">
    <property type="entry name" value="SPOR-like_dom"/>
</dbReference>
<feature type="compositionally biased region" description="Low complexity" evidence="1">
    <location>
        <begin position="492"/>
        <end position="505"/>
    </location>
</feature>
<dbReference type="RefSeq" id="WP_106514452.1">
    <property type="nucleotide sequence ID" value="NZ_PXYI01000006.1"/>
</dbReference>
<proteinExistence type="predicted"/>
<sequence>MTKSKTIRARFGLAFLGAGAMFAAAPGWAQIGAGMQESPAVALSRNLNSLAANPRSLAPLMGAGRAALELGDAQAALTFFGRAEEIAPQDGRIKMWIGAALTHLQQPQGAHKFFAQAQALGVPEADLAGERGLAFDIGGDPRSAQRDYRLALQGKRDPEITRRLALSLAISGERDPALRLLDEQLRLRDHDAERTRIFILALTGDANNAVSAIQASMPGGRGSAMAPFLQRLAILNPAERAAAVHLGIFPQSGRSAGPVPNVYAARNPTPAPNNYAAANPVQAGAPDTRQPSLGPVVTTRREDKVQTASVAPPRLSAPAPTTAARPRQERPSWSFTARNLAQMPAPKPASSVPQRSAPLSGDLAPAVRIASNAPQSAAPQSAAPQSAAPQAVAPAAAPPSTFAATTPQPRGPMPSQFAAALPPSPQIGVAAQPVPTPFASALPSSVPSATQPVPSNPVAVQPMLSTGAPSPHGAQRPVQAPASQPGSTQIASSSVQPPLSSSTVTAPASQPPIQTAARDAAPTPGFSILQPAASRPMELASVAIPQTSPQPSSMSAQQAAPDPAPSEEAISRSSRLADVAATIASLPNLPSPVTEAPKASAPKPSPKAAAPAPKAEKLASLTKPAALKDDKAGKAPADKAPAGKAPAAKSAAAKKGAEPAVKKPAAEPARVWVQVAGGANKTTLPKEYDRLKAKAPKLLATRSAWTAPLKATNRLLVGPFKTEKEAQAFVNELSKSKLSGFAWSSAVGEKVEKLSAK</sequence>
<feature type="compositionally biased region" description="Low complexity" evidence="1">
    <location>
        <begin position="595"/>
        <end position="625"/>
    </location>
</feature>
<evidence type="ECO:0000256" key="1">
    <source>
        <dbReference type="SAM" id="MobiDB-lite"/>
    </source>
</evidence>
<dbReference type="SUPFAM" id="SSF48452">
    <property type="entry name" value="TPR-like"/>
    <property type="match status" value="1"/>
</dbReference>
<gene>
    <name evidence="4" type="ORF">C7I55_18220</name>
</gene>
<dbReference type="PROSITE" id="PS51724">
    <property type="entry name" value="SPOR"/>
    <property type="match status" value="1"/>
</dbReference>
<dbReference type="GO" id="GO:0042834">
    <property type="term" value="F:peptidoglycan binding"/>
    <property type="evidence" value="ECO:0007669"/>
    <property type="project" value="InterPro"/>
</dbReference>
<feature type="region of interest" description="Disordered" evidence="1">
    <location>
        <begin position="440"/>
        <end position="666"/>
    </location>
</feature>
<comment type="caution">
    <text evidence="4">The sequence shown here is derived from an EMBL/GenBank/DDBJ whole genome shotgun (WGS) entry which is preliminary data.</text>
</comment>
<evidence type="ECO:0000313" key="4">
    <source>
        <dbReference type="EMBL" id="PSJ38382.1"/>
    </source>
</evidence>
<organism evidence="4 5">
    <name type="scientific">Allosphingosinicella deserti</name>
    <dbReference type="NCBI Taxonomy" id="2116704"/>
    <lineage>
        <taxon>Bacteria</taxon>
        <taxon>Pseudomonadati</taxon>
        <taxon>Pseudomonadota</taxon>
        <taxon>Alphaproteobacteria</taxon>
        <taxon>Sphingomonadales</taxon>
        <taxon>Sphingomonadaceae</taxon>
        <taxon>Allosphingosinicella</taxon>
    </lineage>
</organism>
<accession>A0A2P7QKC0</accession>
<evidence type="ECO:0000313" key="5">
    <source>
        <dbReference type="Proteomes" id="UP000241167"/>
    </source>
</evidence>
<evidence type="ECO:0000259" key="3">
    <source>
        <dbReference type="PROSITE" id="PS51724"/>
    </source>
</evidence>
<feature type="compositionally biased region" description="Basic and acidic residues" evidence="1">
    <location>
        <begin position="626"/>
        <end position="637"/>
    </location>
</feature>
<feature type="compositionally biased region" description="Low complexity" evidence="1">
    <location>
        <begin position="545"/>
        <end position="561"/>
    </location>
</feature>
<feature type="region of interest" description="Disordered" evidence="1">
    <location>
        <begin position="372"/>
        <end position="423"/>
    </location>
</feature>
<feature type="compositionally biased region" description="Basic and acidic residues" evidence="1">
    <location>
        <begin position="655"/>
        <end position="665"/>
    </location>
</feature>
<reference evidence="4 5" key="1">
    <citation type="submission" date="2018-03" db="EMBL/GenBank/DDBJ databases">
        <title>The draft genome of Sphingosinicella sp. GL-C-18.</title>
        <authorList>
            <person name="Liu L."/>
            <person name="Li L."/>
            <person name="Liang L."/>
            <person name="Zhang X."/>
            <person name="Wang T."/>
        </authorList>
    </citation>
    <scope>NUCLEOTIDE SEQUENCE [LARGE SCALE GENOMIC DNA]</scope>
    <source>
        <strain evidence="4 5">GL-C-18</strain>
    </source>
</reference>
<dbReference type="Pfam" id="PF05036">
    <property type="entry name" value="SPOR"/>
    <property type="match status" value="1"/>
</dbReference>
<keyword evidence="5" id="KW-1185">Reference proteome</keyword>
<feature type="compositionally biased region" description="Polar residues" evidence="1">
    <location>
        <begin position="481"/>
        <end position="491"/>
    </location>
</feature>
<dbReference type="InterPro" id="IPR011990">
    <property type="entry name" value="TPR-like_helical_dom_sf"/>
</dbReference>
<feature type="signal peptide" evidence="2">
    <location>
        <begin position="1"/>
        <end position="29"/>
    </location>
</feature>
<feature type="compositionally biased region" description="Low complexity" evidence="1">
    <location>
        <begin position="372"/>
        <end position="408"/>
    </location>
</feature>
<dbReference type="Proteomes" id="UP000241167">
    <property type="component" value="Unassembled WGS sequence"/>
</dbReference>
<feature type="compositionally biased region" description="Low complexity" evidence="1">
    <location>
        <begin position="638"/>
        <end position="654"/>
    </location>
</feature>
<protein>
    <recommendedName>
        <fullName evidence="3">SPOR domain-containing protein</fullName>
    </recommendedName>
</protein>
<evidence type="ECO:0000256" key="2">
    <source>
        <dbReference type="SAM" id="SignalP"/>
    </source>
</evidence>
<feature type="region of interest" description="Disordered" evidence="1">
    <location>
        <begin position="260"/>
        <end position="332"/>
    </location>
</feature>
<dbReference type="Gene3D" id="1.25.40.10">
    <property type="entry name" value="Tetratricopeptide repeat domain"/>
    <property type="match status" value="1"/>
</dbReference>
<feature type="compositionally biased region" description="Polar residues" evidence="1">
    <location>
        <begin position="442"/>
        <end position="453"/>
    </location>
</feature>
<dbReference type="AlphaFoldDB" id="A0A2P7QKC0"/>
<name>A0A2P7QKC0_9SPHN</name>